<feature type="active site" evidence="7">
    <location>
        <position position="79"/>
    </location>
</feature>
<dbReference type="InterPro" id="IPR029063">
    <property type="entry name" value="SAM-dependent_MTases_sf"/>
</dbReference>
<dbReference type="PROSITE" id="PS00094">
    <property type="entry name" value="C5_MTASE_1"/>
    <property type="match status" value="1"/>
</dbReference>
<dbReference type="PANTHER" id="PTHR10629">
    <property type="entry name" value="CYTOSINE-SPECIFIC METHYLTRANSFERASE"/>
    <property type="match status" value="1"/>
</dbReference>
<dbReference type="PANTHER" id="PTHR10629:SF52">
    <property type="entry name" value="DNA (CYTOSINE-5)-METHYLTRANSFERASE 1"/>
    <property type="match status" value="1"/>
</dbReference>
<accession>A0A5S9PA95</accession>
<dbReference type="PROSITE" id="PS51679">
    <property type="entry name" value="SAM_MT_C5"/>
    <property type="match status" value="1"/>
</dbReference>
<dbReference type="SUPFAM" id="SSF53335">
    <property type="entry name" value="S-adenosyl-L-methionine-dependent methyltransferases"/>
    <property type="match status" value="1"/>
</dbReference>
<comment type="catalytic activity">
    <reaction evidence="6">
        <text>a 2'-deoxycytidine in DNA + S-adenosyl-L-methionine = a 5-methyl-2'-deoxycytidine in DNA + S-adenosyl-L-homocysteine + H(+)</text>
        <dbReference type="Rhea" id="RHEA:13681"/>
        <dbReference type="Rhea" id="RHEA-COMP:11369"/>
        <dbReference type="Rhea" id="RHEA-COMP:11370"/>
        <dbReference type="ChEBI" id="CHEBI:15378"/>
        <dbReference type="ChEBI" id="CHEBI:57856"/>
        <dbReference type="ChEBI" id="CHEBI:59789"/>
        <dbReference type="ChEBI" id="CHEBI:85452"/>
        <dbReference type="ChEBI" id="CHEBI:85454"/>
        <dbReference type="EC" id="2.1.1.37"/>
    </reaction>
</comment>
<dbReference type="Proteomes" id="UP000434580">
    <property type="component" value="Unassembled WGS sequence"/>
</dbReference>
<evidence type="ECO:0000256" key="3">
    <source>
        <dbReference type="ARBA" id="ARBA00022679"/>
    </source>
</evidence>
<dbReference type="GO" id="GO:0003886">
    <property type="term" value="F:DNA (cytosine-5-)-methyltransferase activity"/>
    <property type="evidence" value="ECO:0007669"/>
    <property type="project" value="UniProtKB-EC"/>
</dbReference>
<dbReference type="Pfam" id="PF00145">
    <property type="entry name" value="DNA_methylase"/>
    <property type="match status" value="2"/>
</dbReference>
<gene>
    <name evidence="8" type="primary">aplIM</name>
    <name evidence="8" type="ORF">DPBNPPHM_03935</name>
</gene>
<dbReference type="PRINTS" id="PR00105">
    <property type="entry name" value="C5METTRFRASE"/>
</dbReference>
<organism evidence="8 9">
    <name type="scientific">BD1-7 clade bacterium</name>
    <dbReference type="NCBI Taxonomy" id="2029982"/>
    <lineage>
        <taxon>Bacteria</taxon>
        <taxon>Pseudomonadati</taxon>
        <taxon>Pseudomonadota</taxon>
        <taxon>Gammaproteobacteria</taxon>
        <taxon>Cellvibrionales</taxon>
        <taxon>Spongiibacteraceae</taxon>
        <taxon>BD1-7 clade</taxon>
    </lineage>
</organism>
<dbReference type="Gene3D" id="3.40.50.150">
    <property type="entry name" value="Vaccinia Virus protein VP39"/>
    <property type="match status" value="1"/>
</dbReference>
<evidence type="ECO:0000256" key="5">
    <source>
        <dbReference type="ARBA" id="ARBA00022747"/>
    </source>
</evidence>
<evidence type="ECO:0000256" key="2">
    <source>
        <dbReference type="ARBA" id="ARBA00022603"/>
    </source>
</evidence>
<evidence type="ECO:0000256" key="6">
    <source>
        <dbReference type="ARBA" id="ARBA00047422"/>
    </source>
</evidence>
<keyword evidence="3 7" id="KW-0808">Transferase</keyword>
<name>A0A5S9PA95_9GAMM</name>
<dbReference type="GO" id="GO:0032259">
    <property type="term" value="P:methylation"/>
    <property type="evidence" value="ECO:0007669"/>
    <property type="project" value="UniProtKB-KW"/>
</dbReference>
<dbReference type="GO" id="GO:0044027">
    <property type="term" value="P:negative regulation of gene expression via chromosomal CpG island methylation"/>
    <property type="evidence" value="ECO:0007669"/>
    <property type="project" value="TreeGrafter"/>
</dbReference>
<dbReference type="GO" id="GO:0009307">
    <property type="term" value="P:DNA restriction-modification system"/>
    <property type="evidence" value="ECO:0007669"/>
    <property type="project" value="UniProtKB-KW"/>
</dbReference>
<proteinExistence type="inferred from homology"/>
<comment type="similarity">
    <text evidence="7">Belongs to the class I-like SAM-binding methyltransferase superfamily. C5-methyltransferase family.</text>
</comment>
<dbReference type="InterPro" id="IPR018117">
    <property type="entry name" value="C5_DNA_meth_AS"/>
</dbReference>
<protein>
    <recommendedName>
        <fullName evidence="1">DNA (cytosine-5-)-methyltransferase</fullName>
        <ecNumber evidence="1">2.1.1.37</ecNumber>
    </recommendedName>
</protein>
<keyword evidence="4 7" id="KW-0949">S-adenosyl-L-methionine</keyword>
<sequence length="393" mass="44372">MSKMASIELFAGAGGLALGLHEAGFLPKAVIEFNKDACRTLRANQIFLQGSGVHEGDVSQFDYFSIPEAVELISGGPPCQPFSLGGKAKGHSDSRDMFPEAIRAIRDKTPKAFVFENVKGILRKSFFDYFEYIILQLQYPSIEKKNGEEWEVHRERLEKYHTKNPHTGLEYKVVYRLVNAADYGAPQKRERVFIIGFRSDIDAEWSFPKPTHSEDALLWSKWVTKKYWETHGVPCPKIDDRTARKVEKIKQQYGMFDPELTPWKTVRDAISDLPDPKSEESLAFNHHVFKDGAKIYPGHTGSYIDDPSKALKAGGHGVPGGENMIRFEDGSVRYFTVRESARIQTFPDDFKFEGSWGEVMRQLGNAVPAELGRKVGESIFQALQKETGKTLSI</sequence>
<keyword evidence="5" id="KW-0680">Restriction system</keyword>
<evidence type="ECO:0000256" key="1">
    <source>
        <dbReference type="ARBA" id="ARBA00011975"/>
    </source>
</evidence>
<evidence type="ECO:0000313" key="8">
    <source>
        <dbReference type="EMBL" id="CAA0101685.1"/>
    </source>
</evidence>
<dbReference type="EC" id="2.1.1.37" evidence="1"/>
<dbReference type="EMBL" id="CACSII010000009">
    <property type="protein sequence ID" value="CAA0101685.1"/>
    <property type="molecule type" value="Genomic_DNA"/>
</dbReference>
<dbReference type="AlphaFoldDB" id="A0A5S9PA95"/>
<dbReference type="Gene3D" id="3.90.120.10">
    <property type="entry name" value="DNA Methylase, subunit A, domain 2"/>
    <property type="match status" value="1"/>
</dbReference>
<evidence type="ECO:0000256" key="4">
    <source>
        <dbReference type="ARBA" id="ARBA00022691"/>
    </source>
</evidence>
<evidence type="ECO:0000256" key="7">
    <source>
        <dbReference type="PROSITE-ProRule" id="PRU01016"/>
    </source>
</evidence>
<dbReference type="InterPro" id="IPR001525">
    <property type="entry name" value="C5_MeTfrase"/>
</dbReference>
<dbReference type="InterPro" id="IPR050390">
    <property type="entry name" value="C5-Methyltransferase"/>
</dbReference>
<reference evidence="8 9" key="1">
    <citation type="submission" date="2019-11" db="EMBL/GenBank/DDBJ databases">
        <authorList>
            <person name="Holert J."/>
        </authorList>
    </citation>
    <scope>NUCLEOTIDE SEQUENCE [LARGE SCALE GENOMIC DNA]</scope>
    <source>
        <strain evidence="8">BC5_2</strain>
    </source>
</reference>
<keyword evidence="2 7" id="KW-0489">Methyltransferase</keyword>
<dbReference type="GO" id="GO:0003677">
    <property type="term" value="F:DNA binding"/>
    <property type="evidence" value="ECO:0007669"/>
    <property type="project" value="TreeGrafter"/>
</dbReference>
<evidence type="ECO:0000313" key="9">
    <source>
        <dbReference type="Proteomes" id="UP000434580"/>
    </source>
</evidence>